<organism evidence="1 2">
    <name type="scientific">Collybiopsis luxurians FD-317 M1</name>
    <dbReference type="NCBI Taxonomy" id="944289"/>
    <lineage>
        <taxon>Eukaryota</taxon>
        <taxon>Fungi</taxon>
        <taxon>Dikarya</taxon>
        <taxon>Basidiomycota</taxon>
        <taxon>Agaricomycotina</taxon>
        <taxon>Agaricomycetes</taxon>
        <taxon>Agaricomycetidae</taxon>
        <taxon>Agaricales</taxon>
        <taxon>Marasmiineae</taxon>
        <taxon>Omphalotaceae</taxon>
        <taxon>Collybiopsis</taxon>
        <taxon>Collybiopsis luxurians</taxon>
    </lineage>
</organism>
<protein>
    <recommendedName>
        <fullName evidence="3">F-box domain-containing protein</fullName>
    </recommendedName>
</protein>
<evidence type="ECO:0000313" key="1">
    <source>
        <dbReference type="EMBL" id="KIK61231.1"/>
    </source>
</evidence>
<name>A0A0D0BZC0_9AGAR</name>
<dbReference type="Proteomes" id="UP000053593">
    <property type="component" value="Unassembled WGS sequence"/>
</dbReference>
<evidence type="ECO:0008006" key="3">
    <source>
        <dbReference type="Google" id="ProtNLM"/>
    </source>
</evidence>
<reference evidence="1 2" key="1">
    <citation type="submission" date="2014-04" db="EMBL/GenBank/DDBJ databases">
        <title>Evolutionary Origins and Diversification of the Mycorrhizal Mutualists.</title>
        <authorList>
            <consortium name="DOE Joint Genome Institute"/>
            <consortium name="Mycorrhizal Genomics Consortium"/>
            <person name="Kohler A."/>
            <person name="Kuo A."/>
            <person name="Nagy L.G."/>
            <person name="Floudas D."/>
            <person name="Copeland A."/>
            <person name="Barry K.W."/>
            <person name="Cichocki N."/>
            <person name="Veneault-Fourrey C."/>
            <person name="LaButti K."/>
            <person name="Lindquist E.A."/>
            <person name="Lipzen A."/>
            <person name="Lundell T."/>
            <person name="Morin E."/>
            <person name="Murat C."/>
            <person name="Riley R."/>
            <person name="Ohm R."/>
            <person name="Sun H."/>
            <person name="Tunlid A."/>
            <person name="Henrissat B."/>
            <person name="Grigoriev I.V."/>
            <person name="Hibbett D.S."/>
            <person name="Martin F."/>
        </authorList>
    </citation>
    <scope>NUCLEOTIDE SEQUENCE [LARGE SCALE GENOMIC DNA]</scope>
    <source>
        <strain evidence="1 2">FD-317 M1</strain>
    </source>
</reference>
<keyword evidence="2" id="KW-1185">Reference proteome</keyword>
<dbReference type="EMBL" id="KN834772">
    <property type="protein sequence ID" value="KIK61231.1"/>
    <property type="molecule type" value="Genomic_DNA"/>
</dbReference>
<gene>
    <name evidence="1" type="ORF">GYMLUDRAFT_59154</name>
</gene>
<accession>A0A0D0BZC0</accession>
<proteinExistence type="predicted"/>
<dbReference type="AlphaFoldDB" id="A0A0D0BZC0"/>
<sequence length="507" mass="56534">MSASLGLITSHGPGRSSLVLLNSGVIVAPPAKIIENQQKFLNIIALESTANQFVPVHDKFWIALESAVYHVHELLQKAAANHKIWAMIKLSRDFPTELLQEIGALSHSCELCALTRTNKRFYRVFNPSLYSSIPCSALITVACPQSERCPTLKPHPASFVRNLDISDRWLGPEVVSGFLKDTLRNIARFRPAYRVVSANFDTRRSSIPRAMTVLGPSFVTVTSLILGQSFPSTGALESLAGSHSIFGPLLKTVVISFGYALPPTEVSFQWIIEDGYQDLASLLLRIVIHNSNIKHLELRLPTSYHPEEADVLQALLDSEQLQIPLLEHLAFFSNFCRHIFDLQAFITRHSEKLQRVDLFMDALRSMNLSFIESLHSLRYFNGTADQVTFVCYAHPQTLNSVTVHSFSPFTLPRATSSLHEALAQTSFLQSLRISDSCPWAGYDYDSVAEVVEACPHLTNFDCLVEESLTSSSENGTSGSPALRISNDSHFLCIQYRRRETSTYGRCS</sequence>
<evidence type="ECO:0000313" key="2">
    <source>
        <dbReference type="Proteomes" id="UP000053593"/>
    </source>
</evidence>
<dbReference type="HOGENOM" id="CLU_537538_0_0_1"/>